<evidence type="ECO:0000256" key="1">
    <source>
        <dbReference type="ARBA" id="ARBA00000287"/>
    </source>
</evidence>
<evidence type="ECO:0000256" key="13">
    <source>
        <dbReference type="ARBA" id="ARBA00023264"/>
    </source>
</evidence>
<dbReference type="PANTHER" id="PTHR14269:SF61">
    <property type="entry name" value="CDP-DIACYLGLYCEROL--SERINE O-PHOSPHATIDYLTRANSFERASE"/>
    <property type="match status" value="1"/>
</dbReference>
<dbReference type="GO" id="GO:0012505">
    <property type="term" value="C:endomembrane system"/>
    <property type="evidence" value="ECO:0007669"/>
    <property type="project" value="UniProtKB-SubCell"/>
</dbReference>
<reference evidence="19 20" key="1">
    <citation type="submission" date="2024-02" db="EMBL/GenBank/DDBJ databases">
        <title>Genome analysis and characterization of Microbaculum marinisediminis sp. nov., isolated from marine sediment.</title>
        <authorList>
            <person name="Du Z.-J."/>
            <person name="Ye Y.-Q."/>
            <person name="Zhang Z.-R."/>
            <person name="Yuan S.-M."/>
            <person name="Zhang X.-Y."/>
        </authorList>
    </citation>
    <scope>NUCLEOTIDE SEQUENCE [LARGE SCALE GENOMIC DNA]</scope>
    <source>
        <strain evidence="19 20">SDUM1044001</strain>
    </source>
</reference>
<evidence type="ECO:0000256" key="17">
    <source>
        <dbReference type="SAM" id="Phobius"/>
    </source>
</evidence>
<feature type="domain" description="CDP-alcohol phosphatidyltransferase C-terminal" evidence="18">
    <location>
        <begin position="215"/>
        <end position="251"/>
    </location>
</feature>
<keyword evidence="11 17" id="KW-0472">Membrane</keyword>
<evidence type="ECO:0000256" key="2">
    <source>
        <dbReference type="ARBA" id="ARBA00004127"/>
    </source>
</evidence>
<evidence type="ECO:0000256" key="14">
    <source>
        <dbReference type="ARBA" id="ARBA00032361"/>
    </source>
</evidence>
<proteinExistence type="inferred from homology"/>
<keyword evidence="13" id="KW-1208">Phospholipid metabolism</keyword>
<dbReference type="EMBL" id="JAZHOF010000006">
    <property type="protein sequence ID" value="MEJ8572891.1"/>
    <property type="molecule type" value="Genomic_DNA"/>
</dbReference>
<gene>
    <name evidence="19" type="primary">pssA</name>
    <name evidence="19" type="ORF">V3328_15480</name>
</gene>
<evidence type="ECO:0000256" key="8">
    <source>
        <dbReference type="ARBA" id="ARBA00022692"/>
    </source>
</evidence>
<feature type="transmembrane region" description="Helical" evidence="17">
    <location>
        <begin position="180"/>
        <end position="197"/>
    </location>
</feature>
<protein>
    <recommendedName>
        <fullName evidence="5">CDP-diacylglycerol--serine O-phosphatidyltransferase</fullName>
        <ecNumber evidence="4">2.7.8.8</ecNumber>
    </recommendedName>
    <alternativeName>
        <fullName evidence="14">Phosphatidylserine synthase</fullName>
    </alternativeName>
</protein>
<dbReference type="InterPro" id="IPR000462">
    <property type="entry name" value="CDP-OH_P_trans"/>
</dbReference>
<dbReference type="PROSITE" id="PS00379">
    <property type="entry name" value="CDP_ALCOHOL_P_TRANSF"/>
    <property type="match status" value="1"/>
</dbReference>
<dbReference type="AlphaFoldDB" id="A0AAW9RZ62"/>
<feature type="transmembrane region" description="Helical" evidence="17">
    <location>
        <begin position="217"/>
        <end position="238"/>
    </location>
</feature>
<dbReference type="Pfam" id="PF08009">
    <property type="entry name" value="CDP-OH_P_tran_2"/>
    <property type="match status" value="1"/>
</dbReference>
<evidence type="ECO:0000256" key="7">
    <source>
        <dbReference type="ARBA" id="ARBA00022679"/>
    </source>
</evidence>
<dbReference type="InterPro" id="IPR050324">
    <property type="entry name" value="CDP-alcohol_PTase-I"/>
</dbReference>
<evidence type="ECO:0000256" key="12">
    <source>
        <dbReference type="ARBA" id="ARBA00023209"/>
    </source>
</evidence>
<dbReference type="Gene3D" id="1.20.120.1760">
    <property type="match status" value="1"/>
</dbReference>
<feature type="compositionally biased region" description="Low complexity" evidence="16">
    <location>
        <begin position="269"/>
        <end position="281"/>
    </location>
</feature>
<evidence type="ECO:0000256" key="3">
    <source>
        <dbReference type="ARBA" id="ARBA00010441"/>
    </source>
</evidence>
<evidence type="ECO:0000259" key="18">
    <source>
        <dbReference type="Pfam" id="PF08009"/>
    </source>
</evidence>
<comment type="catalytic activity">
    <reaction evidence="1">
        <text>a CDP-1,2-diacyl-sn-glycerol + L-serine = a 1,2-diacyl-sn-glycero-3-phospho-L-serine + CMP + H(+)</text>
        <dbReference type="Rhea" id="RHEA:16913"/>
        <dbReference type="ChEBI" id="CHEBI:15378"/>
        <dbReference type="ChEBI" id="CHEBI:33384"/>
        <dbReference type="ChEBI" id="CHEBI:57262"/>
        <dbReference type="ChEBI" id="CHEBI:58332"/>
        <dbReference type="ChEBI" id="CHEBI:60377"/>
        <dbReference type="EC" id="2.7.8.8"/>
    </reaction>
</comment>
<keyword evidence="7 15" id="KW-0808">Transferase</keyword>
<evidence type="ECO:0000256" key="10">
    <source>
        <dbReference type="ARBA" id="ARBA00023098"/>
    </source>
</evidence>
<dbReference type="Proteomes" id="UP001378188">
    <property type="component" value="Unassembled WGS sequence"/>
</dbReference>
<evidence type="ECO:0000256" key="11">
    <source>
        <dbReference type="ARBA" id="ARBA00023136"/>
    </source>
</evidence>
<evidence type="ECO:0000256" key="6">
    <source>
        <dbReference type="ARBA" id="ARBA00022516"/>
    </source>
</evidence>
<dbReference type="GO" id="GO:0016020">
    <property type="term" value="C:membrane"/>
    <property type="evidence" value="ECO:0007669"/>
    <property type="project" value="InterPro"/>
</dbReference>
<evidence type="ECO:0000256" key="9">
    <source>
        <dbReference type="ARBA" id="ARBA00022989"/>
    </source>
</evidence>
<dbReference type="Pfam" id="PF01066">
    <property type="entry name" value="CDP-OH_P_transf"/>
    <property type="match status" value="1"/>
</dbReference>
<sequence length="293" mass="31285">MSMPFPPFEPDAPEETKRRSIRGVPVRMLLPSMMTLLALCSGLTSIRLSFEGDFPIAIAAIVLAAVLDALDGRVARALKSTSRFGAELDSLADFVNFGVAPSILLYAWLLDGLGNIGWIAGLVFAVCGALRLARFNVALDDKDRPAWAGRFFVGVPAPAGALTVLLPIYLQLAGVPTLEAGAPVVLLYELVIGFLMVSRLPSFSGKQLGERIPREYVLPVFMGVVLVTALLIAFPWQVLAVGSVLYLSSLPLAFSTHRRLLGSRMAGNKASAKTAKSPAAAQVPGRREEAPED</sequence>
<feature type="transmembrane region" description="Helical" evidence="17">
    <location>
        <begin position="147"/>
        <end position="168"/>
    </location>
</feature>
<feature type="region of interest" description="Disordered" evidence="16">
    <location>
        <begin position="266"/>
        <end position="293"/>
    </location>
</feature>
<keyword evidence="6" id="KW-0444">Lipid biosynthesis</keyword>
<dbReference type="InterPro" id="IPR012616">
    <property type="entry name" value="CDP-OH_P_trans_C"/>
</dbReference>
<evidence type="ECO:0000256" key="5">
    <source>
        <dbReference type="ARBA" id="ARBA00017171"/>
    </source>
</evidence>
<keyword evidence="20" id="KW-1185">Reference proteome</keyword>
<keyword evidence="10" id="KW-0443">Lipid metabolism</keyword>
<evidence type="ECO:0000256" key="15">
    <source>
        <dbReference type="RuleBase" id="RU003750"/>
    </source>
</evidence>
<keyword evidence="12" id="KW-0594">Phospholipid biosynthesis</keyword>
<evidence type="ECO:0000313" key="19">
    <source>
        <dbReference type="EMBL" id="MEJ8572891.1"/>
    </source>
</evidence>
<keyword evidence="8 17" id="KW-0812">Transmembrane</keyword>
<dbReference type="RefSeq" id="WP_340330588.1">
    <property type="nucleotide sequence ID" value="NZ_JAZHOF010000006.1"/>
</dbReference>
<comment type="caution">
    <text evidence="19">The sequence shown here is derived from an EMBL/GenBank/DDBJ whole genome shotgun (WGS) entry which is preliminary data.</text>
</comment>
<dbReference type="InterPro" id="IPR048254">
    <property type="entry name" value="CDP_ALCOHOL_P_TRANSF_CS"/>
</dbReference>
<dbReference type="GO" id="GO:0003882">
    <property type="term" value="F:CDP-diacylglycerol-serine O-phosphatidyltransferase activity"/>
    <property type="evidence" value="ECO:0007669"/>
    <property type="project" value="UniProtKB-EC"/>
</dbReference>
<comment type="similarity">
    <text evidence="3 15">Belongs to the CDP-alcohol phosphatidyltransferase class-I family.</text>
</comment>
<dbReference type="InterPro" id="IPR004533">
    <property type="entry name" value="CDP-diaglyc--ser_O-PTrfase"/>
</dbReference>
<dbReference type="InterPro" id="IPR043130">
    <property type="entry name" value="CDP-OH_PTrfase_TM_dom"/>
</dbReference>
<dbReference type="EC" id="2.7.8.8" evidence="4"/>
<evidence type="ECO:0000256" key="16">
    <source>
        <dbReference type="SAM" id="MobiDB-lite"/>
    </source>
</evidence>
<accession>A0AAW9RZ62</accession>
<keyword evidence="9 17" id="KW-1133">Transmembrane helix</keyword>
<dbReference type="GO" id="GO:0008654">
    <property type="term" value="P:phospholipid biosynthetic process"/>
    <property type="evidence" value="ECO:0007669"/>
    <property type="project" value="UniProtKB-KW"/>
</dbReference>
<evidence type="ECO:0000313" key="20">
    <source>
        <dbReference type="Proteomes" id="UP001378188"/>
    </source>
</evidence>
<name>A0AAW9RZ62_9HYPH</name>
<dbReference type="NCBIfam" id="TIGR00473">
    <property type="entry name" value="pssA"/>
    <property type="match status" value="1"/>
</dbReference>
<dbReference type="PANTHER" id="PTHR14269">
    <property type="entry name" value="CDP-DIACYLGLYCEROL--GLYCEROL-3-PHOSPHATE 3-PHOSPHATIDYLTRANSFERASE-RELATED"/>
    <property type="match status" value="1"/>
</dbReference>
<comment type="subcellular location">
    <subcellularLocation>
        <location evidence="2">Endomembrane system</location>
        <topology evidence="2">Multi-pass membrane protein</topology>
    </subcellularLocation>
</comment>
<evidence type="ECO:0000256" key="4">
    <source>
        <dbReference type="ARBA" id="ARBA00013174"/>
    </source>
</evidence>
<organism evidence="19 20">
    <name type="scientific">Microbaculum marinum</name>
    <dbReference type="NCBI Taxonomy" id="1764581"/>
    <lineage>
        <taxon>Bacteria</taxon>
        <taxon>Pseudomonadati</taxon>
        <taxon>Pseudomonadota</taxon>
        <taxon>Alphaproteobacteria</taxon>
        <taxon>Hyphomicrobiales</taxon>
        <taxon>Tepidamorphaceae</taxon>
        <taxon>Microbaculum</taxon>
    </lineage>
</organism>